<dbReference type="EMBL" id="JAGFNK010001314">
    <property type="protein sequence ID" value="KAI9432619.1"/>
    <property type="molecule type" value="Genomic_DNA"/>
</dbReference>
<sequence>MVKNSDCVLAASKGVPISQHKGWFQGKHVPDCRNKDQGTTVTHWFQVRGRNEFSTASAACMPLFVDILRGIQNSHLEPLHLPCERGPHNVQALAGSIKSLGLGLWYRRPSITSSLVTTFKMQSLCGRPAPRRTQRGKLKQYGRKTRSRTKAFRWRGRSERHRHVLTSVWLTILGLRLTLASCIWTCSPGWPSSPGQLKDITEFVM</sequence>
<accession>A0ACC0TQL2</accession>
<organism evidence="1 2">
    <name type="scientific">Russula earlei</name>
    <dbReference type="NCBI Taxonomy" id="71964"/>
    <lineage>
        <taxon>Eukaryota</taxon>
        <taxon>Fungi</taxon>
        <taxon>Dikarya</taxon>
        <taxon>Basidiomycota</taxon>
        <taxon>Agaricomycotina</taxon>
        <taxon>Agaricomycetes</taxon>
        <taxon>Russulales</taxon>
        <taxon>Russulaceae</taxon>
        <taxon>Russula</taxon>
    </lineage>
</organism>
<protein>
    <submittedName>
        <fullName evidence="1">Uncharacterized protein</fullName>
    </submittedName>
</protein>
<comment type="caution">
    <text evidence="1">The sequence shown here is derived from an EMBL/GenBank/DDBJ whole genome shotgun (WGS) entry which is preliminary data.</text>
</comment>
<evidence type="ECO:0000313" key="1">
    <source>
        <dbReference type="EMBL" id="KAI9432619.1"/>
    </source>
</evidence>
<name>A0ACC0TQL2_9AGAM</name>
<reference evidence="1" key="1">
    <citation type="submission" date="2021-03" db="EMBL/GenBank/DDBJ databases">
        <title>Evolutionary priming and transition to the ectomycorrhizal habit in an iconic lineage of mushroom-forming fungi: is preadaptation a requirement?</title>
        <authorList>
            <consortium name="DOE Joint Genome Institute"/>
            <person name="Looney B.P."/>
            <person name="Miyauchi S."/>
            <person name="Morin E."/>
            <person name="Drula E."/>
            <person name="Courty P.E."/>
            <person name="Chicoki N."/>
            <person name="Fauchery L."/>
            <person name="Kohler A."/>
            <person name="Kuo A."/>
            <person name="LaButti K."/>
            <person name="Pangilinan J."/>
            <person name="Lipzen A."/>
            <person name="Riley R."/>
            <person name="Andreopoulos W."/>
            <person name="He G."/>
            <person name="Johnson J."/>
            <person name="Barry K.W."/>
            <person name="Grigoriev I.V."/>
            <person name="Nagy L."/>
            <person name="Hibbett D."/>
            <person name="Henrissat B."/>
            <person name="Matheny P.B."/>
            <person name="Labbe J."/>
            <person name="Martin A.F."/>
        </authorList>
    </citation>
    <scope>NUCLEOTIDE SEQUENCE</scope>
    <source>
        <strain evidence="1">BPL698</strain>
    </source>
</reference>
<evidence type="ECO:0000313" key="2">
    <source>
        <dbReference type="Proteomes" id="UP001207468"/>
    </source>
</evidence>
<keyword evidence="2" id="KW-1185">Reference proteome</keyword>
<dbReference type="Proteomes" id="UP001207468">
    <property type="component" value="Unassembled WGS sequence"/>
</dbReference>
<proteinExistence type="predicted"/>
<gene>
    <name evidence="1" type="ORF">F5148DRAFT_135969</name>
</gene>